<evidence type="ECO:0000256" key="1">
    <source>
        <dbReference type="SAM" id="Phobius"/>
    </source>
</evidence>
<feature type="transmembrane region" description="Helical" evidence="1">
    <location>
        <begin position="97"/>
        <end position="117"/>
    </location>
</feature>
<accession>A0AA43GQ19</accession>
<feature type="transmembrane region" description="Helical" evidence="1">
    <location>
        <begin position="157"/>
        <end position="178"/>
    </location>
</feature>
<proteinExistence type="predicted"/>
<dbReference type="RefSeq" id="WP_280653453.1">
    <property type="nucleotide sequence ID" value="NZ_JANQDH010000020.1"/>
</dbReference>
<keyword evidence="1" id="KW-0812">Transmembrane</keyword>
<dbReference type="EMBL" id="JANQDH010000020">
    <property type="protein sequence ID" value="MDH6059440.1"/>
    <property type="molecule type" value="Genomic_DNA"/>
</dbReference>
<evidence type="ECO:0000313" key="2">
    <source>
        <dbReference type="EMBL" id="MDH6059440.1"/>
    </source>
</evidence>
<dbReference type="InterPro" id="IPR054663">
    <property type="entry name" value="FraC"/>
</dbReference>
<protein>
    <submittedName>
        <fullName evidence="2">Filament integrity protein fraC</fullName>
    </submittedName>
</protein>
<organism evidence="2 3">
    <name type="scientific">Chrysosporum bergii ANA360D</name>
    <dbReference type="NCBI Taxonomy" id="617107"/>
    <lineage>
        <taxon>Bacteria</taxon>
        <taxon>Bacillati</taxon>
        <taxon>Cyanobacteriota</taxon>
        <taxon>Cyanophyceae</taxon>
        <taxon>Nostocales</taxon>
        <taxon>Nodulariaceae</taxon>
        <taxon>Chrysosporum</taxon>
    </lineage>
</organism>
<keyword evidence="1" id="KW-1133">Transmembrane helix</keyword>
<dbReference type="AlphaFoldDB" id="A0AA43GQ19"/>
<feature type="transmembrane region" description="Helical" evidence="1">
    <location>
        <begin position="12"/>
        <end position="36"/>
    </location>
</feature>
<keyword evidence="1" id="KW-0472">Membrane</keyword>
<keyword evidence="3" id="KW-1185">Reference proteome</keyword>
<gene>
    <name evidence="2" type="ORF">NWP17_03150</name>
</gene>
<comment type="caution">
    <text evidence="2">The sequence shown here is derived from an EMBL/GenBank/DDBJ whole genome shotgun (WGS) entry which is preliminary data.</text>
</comment>
<reference evidence="2 3" key="1">
    <citation type="journal article" date="2023" name="J. Phycol.">
        <title>Chrysosporum ovalisporum is synonymous with the true-branching cyanobacterium Umezakia natans (Nostocales/Aphanizomenonaceae).</title>
        <authorList>
            <person name="McGregor G.B."/>
            <person name="Sendall B.C."/>
            <person name="Niiyama Y."/>
            <person name="Tuji A."/>
            <person name="Willis A."/>
        </authorList>
    </citation>
    <scope>NUCLEOTIDE SEQUENCE [LARGE SCALE GENOMIC DNA]</scope>
    <source>
        <strain evidence="2 3">ANA360D</strain>
    </source>
</reference>
<sequence>MLGLENITIPIILPLGVMLLQVLFLLAAIPIEALVLHKMLKFDKKTSTFYAISINLISSSIGWILFFSVEPILPINLKAELISYIFFHNFKSQQTQALLILTAFIIFFLTFLMKFFLLRFSVISLKENLAEIYQQKLEKNRLKWERTSIYRLQNTNLVTSVLIANSLSYSAISLIILLSRK</sequence>
<evidence type="ECO:0000313" key="3">
    <source>
        <dbReference type="Proteomes" id="UP001159387"/>
    </source>
</evidence>
<dbReference type="Proteomes" id="UP001159387">
    <property type="component" value="Unassembled WGS sequence"/>
</dbReference>
<name>A0AA43GQ19_9CYAN</name>
<feature type="transmembrane region" description="Helical" evidence="1">
    <location>
        <begin position="48"/>
        <end position="66"/>
    </location>
</feature>
<dbReference type="NCBIfam" id="NF045624">
    <property type="entry name" value="filament_FraC"/>
    <property type="match status" value="1"/>
</dbReference>
<dbReference type="Pfam" id="PF24301">
    <property type="entry name" value="FraC"/>
    <property type="match status" value="1"/>
</dbReference>